<evidence type="ECO:0000256" key="1">
    <source>
        <dbReference type="SAM" id="MobiDB-lite"/>
    </source>
</evidence>
<feature type="compositionally biased region" description="Pro residues" evidence="1">
    <location>
        <begin position="100"/>
        <end position="114"/>
    </location>
</feature>
<dbReference type="EMBL" id="CAJNJA010099896">
    <property type="protein sequence ID" value="CAE7943532.1"/>
    <property type="molecule type" value="Genomic_DNA"/>
</dbReference>
<organism evidence="2 3">
    <name type="scientific">Symbiodinium necroappetens</name>
    <dbReference type="NCBI Taxonomy" id="1628268"/>
    <lineage>
        <taxon>Eukaryota</taxon>
        <taxon>Sar</taxon>
        <taxon>Alveolata</taxon>
        <taxon>Dinophyceae</taxon>
        <taxon>Suessiales</taxon>
        <taxon>Symbiodiniaceae</taxon>
        <taxon>Symbiodinium</taxon>
    </lineage>
</organism>
<sequence>GDADDGDNFLDEEELAAHFHLTSTCVAQGDGIPQSEIDANAEIAAAEAAAAEEALRCFRASAAVADAQQRQFHAFIARSYRNLMSPKRRGHSSDRLMSPLSPPMLSPTPSPEPGSPFVHDPPAKLPVQASDEATGQLPDASPGEKSPDALASLSPSTGDEKPQSASPAPAAAEVQAGSGPGKAPAKRAEGWPHGRSPLLRESAQSPV</sequence>
<dbReference type="AlphaFoldDB" id="A0A813CKA4"/>
<proteinExistence type="predicted"/>
<keyword evidence="3" id="KW-1185">Reference proteome</keyword>
<evidence type="ECO:0000313" key="3">
    <source>
        <dbReference type="Proteomes" id="UP000601435"/>
    </source>
</evidence>
<dbReference type="OrthoDB" id="441097at2759"/>
<comment type="caution">
    <text evidence="2">The sequence shown here is derived from an EMBL/GenBank/DDBJ whole genome shotgun (WGS) entry which is preliminary data.</text>
</comment>
<name>A0A813CKA4_9DINO</name>
<evidence type="ECO:0000313" key="2">
    <source>
        <dbReference type="EMBL" id="CAE7943532.1"/>
    </source>
</evidence>
<reference evidence="2" key="1">
    <citation type="submission" date="2021-02" db="EMBL/GenBank/DDBJ databases">
        <authorList>
            <person name="Dougan E. K."/>
            <person name="Rhodes N."/>
            <person name="Thang M."/>
            <person name="Chan C."/>
        </authorList>
    </citation>
    <scope>NUCLEOTIDE SEQUENCE</scope>
</reference>
<accession>A0A813CKA4</accession>
<protein>
    <submittedName>
        <fullName evidence="2">Uncharacterized protein</fullName>
    </submittedName>
</protein>
<feature type="non-terminal residue" evidence="2">
    <location>
        <position position="207"/>
    </location>
</feature>
<gene>
    <name evidence="2" type="ORF">SNEC2469_LOCUS35089</name>
</gene>
<feature type="region of interest" description="Disordered" evidence="1">
    <location>
        <begin position="83"/>
        <end position="207"/>
    </location>
</feature>
<dbReference type="Proteomes" id="UP000601435">
    <property type="component" value="Unassembled WGS sequence"/>
</dbReference>